<feature type="compositionally biased region" description="Polar residues" evidence="2">
    <location>
        <begin position="27"/>
        <end position="43"/>
    </location>
</feature>
<protein>
    <submittedName>
        <fullName evidence="5">VWA domain-containing protein</fullName>
    </submittedName>
</protein>
<feature type="chain" id="PRO_5045598890" evidence="3">
    <location>
        <begin position="25"/>
        <end position="462"/>
    </location>
</feature>
<feature type="domain" description="VWFA" evidence="4">
    <location>
        <begin position="145"/>
        <end position="337"/>
    </location>
</feature>
<feature type="coiled-coil region" evidence="1">
    <location>
        <begin position="320"/>
        <end position="347"/>
    </location>
</feature>
<keyword evidence="1" id="KW-0175">Coiled coil</keyword>
<dbReference type="EMBL" id="JAFHAP010000002">
    <property type="protein sequence ID" value="MBN2908103.1"/>
    <property type="molecule type" value="Genomic_DNA"/>
</dbReference>
<dbReference type="PROSITE" id="PS51257">
    <property type="entry name" value="PROKAR_LIPOPROTEIN"/>
    <property type="match status" value="1"/>
</dbReference>
<comment type="caution">
    <text evidence="5">The sequence shown here is derived from an EMBL/GenBank/DDBJ whole genome shotgun (WGS) entry which is preliminary data.</text>
</comment>
<evidence type="ECO:0000313" key="6">
    <source>
        <dbReference type="Proteomes" id="UP001177120"/>
    </source>
</evidence>
<dbReference type="SMART" id="SM00327">
    <property type="entry name" value="VWA"/>
    <property type="match status" value="1"/>
</dbReference>
<dbReference type="SUPFAM" id="SSF53300">
    <property type="entry name" value="vWA-like"/>
    <property type="match status" value="1"/>
</dbReference>
<feature type="region of interest" description="Disordered" evidence="2">
    <location>
        <begin position="27"/>
        <end position="47"/>
    </location>
</feature>
<accession>A0ABS2WEZ3</accession>
<dbReference type="InterPro" id="IPR036465">
    <property type="entry name" value="vWFA_dom_sf"/>
</dbReference>
<dbReference type="PROSITE" id="PS50234">
    <property type="entry name" value="VWFA"/>
    <property type="match status" value="1"/>
</dbReference>
<keyword evidence="6" id="KW-1185">Reference proteome</keyword>
<dbReference type="InterPro" id="IPR002035">
    <property type="entry name" value="VWF_A"/>
</dbReference>
<evidence type="ECO:0000256" key="1">
    <source>
        <dbReference type="SAM" id="Coils"/>
    </source>
</evidence>
<evidence type="ECO:0000313" key="5">
    <source>
        <dbReference type="EMBL" id="MBN2908103.1"/>
    </source>
</evidence>
<dbReference type="Gene3D" id="3.40.50.410">
    <property type="entry name" value="von Willebrand factor, type A domain"/>
    <property type="match status" value="1"/>
</dbReference>
<feature type="signal peptide" evidence="3">
    <location>
        <begin position="1"/>
        <end position="24"/>
    </location>
</feature>
<name>A0ABS2WEZ3_9BACL</name>
<dbReference type="Pfam" id="PF00092">
    <property type="entry name" value="VWA"/>
    <property type="match status" value="1"/>
</dbReference>
<organism evidence="5 6">
    <name type="scientific">Polycladomyces zharkentensis</name>
    <dbReference type="NCBI Taxonomy" id="2807616"/>
    <lineage>
        <taxon>Bacteria</taxon>
        <taxon>Bacillati</taxon>
        <taxon>Bacillota</taxon>
        <taxon>Bacilli</taxon>
        <taxon>Bacillales</taxon>
        <taxon>Thermoactinomycetaceae</taxon>
        <taxon>Polycladomyces</taxon>
    </lineage>
</organism>
<evidence type="ECO:0000256" key="2">
    <source>
        <dbReference type="SAM" id="MobiDB-lite"/>
    </source>
</evidence>
<reference evidence="5" key="1">
    <citation type="journal article" date="2024" name="Int. J. Syst. Evol. Microbiol.">
        <title>Polycladomyces zharkentensis sp. nov., a novel thermophilic cellulose- and starch-degrading member of the Bacillota from a geothermal aquifer in Kazakhstan.</title>
        <authorList>
            <person name="Mashzhan A."/>
            <person name="Kistaubayeva A."/>
            <person name="Javier-Lopez R."/>
            <person name="Bissenova U."/>
            <person name="Bissenbay A."/>
            <person name="Birkeland N.K."/>
        </authorList>
    </citation>
    <scope>NUCLEOTIDE SEQUENCE</scope>
    <source>
        <strain evidence="5">ZKZ2T</strain>
    </source>
</reference>
<sequence length="462" mass="51847">MSQMVKRKVLSVFIVCCLSLFTAACGSSVSGQTDSHQANTQNTMEKKKPIRPEDFKAATTVEGMLREGPGKYAGNKYDKAKVQAELDKFPKGLSAREVYNRLIYYLAEDYKPILKKVEEFNPAVPTDAKMPASDINKDVKVQNLNVEILLDSSGSMAEKTDGAQRMELAKQAIRDFVSSLPKGARVSLRVYGHKGTNSPKDKALSCKSSELAYPLSEYDAGRFNQALDSFKPGGWTPLAASIQAAQRDLEKEAGKDTQNIVYVVSDGVETCGGDPVKAAQSLYQSDIQAVVNIIGFDVDDAGQQALQKVAEAGGGTYRTVRTKEDLKAELERRYEELRQEWEIYEGKVSWDMLFNGIDKHNEAESIVGIPSGDVKHSLFWDTENKERDYLNDAVSYLYQKGIIDSDTYVEVGNLILDRYQKLDDYRLKEEIRLSNEIEAYKKRMEDRAKRGRQQVEEKMNQN</sequence>
<dbReference type="Proteomes" id="UP001177120">
    <property type="component" value="Unassembled WGS sequence"/>
</dbReference>
<gene>
    <name evidence="5" type="ORF">JQC72_01010</name>
</gene>
<evidence type="ECO:0000259" key="4">
    <source>
        <dbReference type="PROSITE" id="PS50234"/>
    </source>
</evidence>
<keyword evidence="3" id="KW-0732">Signal</keyword>
<evidence type="ECO:0000256" key="3">
    <source>
        <dbReference type="SAM" id="SignalP"/>
    </source>
</evidence>
<proteinExistence type="predicted"/>